<organism evidence="5">
    <name type="scientific">Ajuga reptans</name>
    <name type="common">Bugle</name>
    <dbReference type="NCBI Taxonomy" id="38596"/>
    <lineage>
        <taxon>Eukaryota</taxon>
        <taxon>Viridiplantae</taxon>
        <taxon>Streptophyta</taxon>
        <taxon>Embryophyta</taxon>
        <taxon>Tracheophyta</taxon>
        <taxon>Spermatophyta</taxon>
        <taxon>Magnoliopsida</taxon>
        <taxon>eudicotyledons</taxon>
        <taxon>Gunneridae</taxon>
        <taxon>Pentapetalae</taxon>
        <taxon>asterids</taxon>
        <taxon>lamiids</taxon>
        <taxon>Lamiales</taxon>
        <taxon>Lamiaceae</taxon>
        <taxon>Ajugoideae</taxon>
        <taxon>Ajugeae</taxon>
        <taxon>Ajuga</taxon>
    </lineage>
</organism>
<proteinExistence type="inferred from homology"/>
<comment type="similarity">
    <text evidence="1">Belongs to the bacterial ribosomal protein bL33 family.</text>
</comment>
<dbReference type="PANTHER" id="PTHR43168:SF2">
    <property type="entry name" value="LARGE RIBOSOMAL SUBUNIT PROTEIN BL33C"/>
    <property type="match status" value="1"/>
</dbReference>
<gene>
    <name evidence="5" type="primary">rpl33</name>
</gene>
<dbReference type="InterPro" id="IPR038584">
    <property type="entry name" value="Ribosomal_bL33_sf"/>
</dbReference>
<dbReference type="GO" id="GO:1990904">
    <property type="term" value="C:ribonucleoprotein complex"/>
    <property type="evidence" value="ECO:0007669"/>
    <property type="project" value="UniProtKB-KW"/>
</dbReference>
<dbReference type="Pfam" id="PF00471">
    <property type="entry name" value="Ribosomal_L33"/>
    <property type="match status" value="1"/>
</dbReference>
<protein>
    <recommendedName>
        <fullName evidence="4">Large ribosomal subunit protein bL33c</fullName>
    </recommendedName>
</protein>
<dbReference type="GO" id="GO:0006412">
    <property type="term" value="P:translation"/>
    <property type="evidence" value="ECO:0007669"/>
    <property type="project" value="InterPro"/>
</dbReference>
<name>V5NAK9_AJURE</name>
<dbReference type="GO" id="GO:0003735">
    <property type="term" value="F:structural constituent of ribosome"/>
    <property type="evidence" value="ECO:0007669"/>
    <property type="project" value="InterPro"/>
</dbReference>
<dbReference type="HAMAP" id="MF_00294">
    <property type="entry name" value="Ribosomal_bL33"/>
    <property type="match status" value="1"/>
</dbReference>
<dbReference type="SUPFAM" id="SSF57829">
    <property type="entry name" value="Zn-binding ribosomal proteins"/>
    <property type="match status" value="1"/>
</dbReference>
<dbReference type="EMBL" id="KF709391">
    <property type="protein sequence ID" value="AHA84935.1"/>
    <property type="molecule type" value="Genomic_DNA"/>
</dbReference>
<keyword evidence="5" id="KW-0934">Plastid</keyword>
<dbReference type="InterPro" id="IPR018264">
    <property type="entry name" value="Ribosomal_bL33_CS"/>
</dbReference>
<dbReference type="NCBIfam" id="NF001764">
    <property type="entry name" value="PRK00504.1"/>
    <property type="match status" value="1"/>
</dbReference>
<geneLocation type="plastid" evidence="5"/>
<evidence type="ECO:0000256" key="2">
    <source>
        <dbReference type="ARBA" id="ARBA00022980"/>
    </source>
</evidence>
<dbReference type="InterPro" id="IPR011332">
    <property type="entry name" value="Ribosomal_zn-bd"/>
</dbReference>
<dbReference type="AlphaFoldDB" id="V5NAK9"/>
<dbReference type="GeneID" id="17961643"/>
<evidence type="ECO:0000256" key="1">
    <source>
        <dbReference type="ARBA" id="ARBA00007596"/>
    </source>
</evidence>
<dbReference type="NCBIfam" id="TIGR01023">
    <property type="entry name" value="rpmG_bact"/>
    <property type="match status" value="1"/>
</dbReference>
<keyword evidence="3" id="KW-0687">Ribonucleoprotein</keyword>
<dbReference type="GO" id="GO:0005840">
    <property type="term" value="C:ribosome"/>
    <property type="evidence" value="ECO:0007669"/>
    <property type="project" value="UniProtKB-KW"/>
</dbReference>
<dbReference type="NCBIfam" id="NF001860">
    <property type="entry name" value="PRK00595.1"/>
    <property type="match status" value="1"/>
</dbReference>
<dbReference type="PROSITE" id="PS00582">
    <property type="entry name" value="RIBOSOMAL_L33"/>
    <property type="match status" value="1"/>
</dbReference>
<dbReference type="GO" id="GO:0005737">
    <property type="term" value="C:cytoplasm"/>
    <property type="evidence" value="ECO:0007669"/>
    <property type="project" value="UniProtKB-ARBA"/>
</dbReference>
<reference evidence="5" key="1">
    <citation type="journal article" date="2014" name="Mol. Biol. Evol.">
        <title>Unprecedented Heterogeneity in the Synonymous Substitution Rate within a Plant Genome.</title>
        <authorList>
            <person name="Zhu A."/>
            <person name="Guo W."/>
            <person name="Jain K."/>
            <person name="Mower J.P."/>
        </authorList>
    </citation>
    <scope>NUCLEOTIDE SEQUENCE</scope>
</reference>
<dbReference type="PANTHER" id="PTHR43168">
    <property type="entry name" value="50S RIBOSOMAL PROTEIN L33, CHLOROPLASTIC"/>
    <property type="match status" value="1"/>
</dbReference>
<evidence type="ECO:0000256" key="4">
    <source>
        <dbReference type="ARBA" id="ARBA00035276"/>
    </source>
</evidence>
<accession>V5NAK9</accession>
<dbReference type="InterPro" id="IPR001705">
    <property type="entry name" value="Ribosomal_bL33"/>
</dbReference>
<dbReference type="Gene3D" id="2.20.28.120">
    <property type="entry name" value="Ribosomal protein L33"/>
    <property type="match status" value="1"/>
</dbReference>
<dbReference type="RefSeq" id="YP_008964055.1">
    <property type="nucleotide sequence ID" value="NC_023102.1"/>
</dbReference>
<sequence length="66" mass="7777">MAKRKDARVTVILECTGCIQNGVKKVSMGISRYITQKNRHNTPNRLELIKFCRYCYKHRIHGEIKK</sequence>
<evidence type="ECO:0000313" key="5">
    <source>
        <dbReference type="EMBL" id="AHA84935.1"/>
    </source>
</evidence>
<keyword evidence="2 5" id="KW-0689">Ribosomal protein</keyword>
<evidence type="ECO:0000256" key="3">
    <source>
        <dbReference type="ARBA" id="ARBA00023274"/>
    </source>
</evidence>